<dbReference type="SUPFAM" id="SSF50249">
    <property type="entry name" value="Nucleic acid-binding proteins"/>
    <property type="match status" value="1"/>
</dbReference>
<name>A0A540V9E9_9CHLR</name>
<dbReference type="GO" id="GO:0005737">
    <property type="term" value="C:cytoplasm"/>
    <property type="evidence" value="ECO:0007669"/>
    <property type="project" value="UniProtKB-SubCell"/>
</dbReference>
<dbReference type="Proteomes" id="UP000317371">
    <property type="component" value="Unassembled WGS sequence"/>
</dbReference>
<evidence type="ECO:0000259" key="5">
    <source>
        <dbReference type="PROSITE" id="PS51721"/>
    </source>
</evidence>
<dbReference type="GO" id="GO:0046872">
    <property type="term" value="F:metal ion binding"/>
    <property type="evidence" value="ECO:0007669"/>
    <property type="project" value="UniProtKB-KW"/>
</dbReference>
<dbReference type="AlphaFoldDB" id="A0A540V9E9"/>
<comment type="caution">
    <text evidence="6">The sequence shown here is derived from an EMBL/GenBank/DDBJ whole genome shotgun (WGS) entry which is preliminary data.</text>
</comment>
<feature type="binding site" evidence="3">
    <location>
        <position position="360"/>
    </location>
    <ligand>
        <name>Zn(2+)</name>
        <dbReference type="ChEBI" id="CHEBI:29105"/>
    </ligand>
</feature>
<dbReference type="Gene3D" id="1.10.40.50">
    <property type="entry name" value="Probable gtpase engc, domain 3"/>
    <property type="match status" value="1"/>
</dbReference>
<dbReference type="GO" id="GO:0019843">
    <property type="term" value="F:rRNA binding"/>
    <property type="evidence" value="ECO:0007669"/>
    <property type="project" value="UniProtKB-KW"/>
</dbReference>
<keyword evidence="3" id="KW-0963">Cytoplasm</keyword>
<dbReference type="GO" id="GO:0042274">
    <property type="term" value="P:ribosomal small subunit biogenesis"/>
    <property type="evidence" value="ECO:0007669"/>
    <property type="project" value="UniProtKB-UniRule"/>
</dbReference>
<evidence type="ECO:0000256" key="2">
    <source>
        <dbReference type="ARBA" id="ARBA00023134"/>
    </source>
</evidence>
<feature type="binding site" evidence="3">
    <location>
        <position position="367"/>
    </location>
    <ligand>
        <name>Zn(2+)</name>
        <dbReference type="ChEBI" id="CHEBI:29105"/>
    </ligand>
</feature>
<dbReference type="Gene3D" id="2.40.50.140">
    <property type="entry name" value="Nucleic acid-binding proteins"/>
    <property type="match status" value="1"/>
</dbReference>
<evidence type="ECO:0000256" key="3">
    <source>
        <dbReference type="HAMAP-Rule" id="MF_01820"/>
    </source>
</evidence>
<feature type="binding site" evidence="3">
    <location>
        <begin position="276"/>
        <end position="284"/>
    </location>
    <ligand>
        <name>GTP</name>
        <dbReference type="ChEBI" id="CHEBI:37565"/>
    </ligand>
</feature>
<feature type="binding site" evidence="3">
    <location>
        <position position="365"/>
    </location>
    <ligand>
        <name>Zn(2+)</name>
        <dbReference type="ChEBI" id="CHEBI:29105"/>
    </ligand>
</feature>
<dbReference type="NCBIfam" id="TIGR00157">
    <property type="entry name" value="ribosome small subunit-dependent GTPase A"/>
    <property type="match status" value="1"/>
</dbReference>
<evidence type="ECO:0000313" key="7">
    <source>
        <dbReference type="Proteomes" id="UP000317371"/>
    </source>
</evidence>
<sequence length="400" mass="44408">MASQKALTGIGPPDTLPVAGCPAVDGRQPVGCGDWNLPWEDGDLARRKYEPTYEYEEFEAEFESLAEEPRRGRKPKPKKASANLLPGIVIRARGHHYDVLLDAPDEAAQSGTQDGRAGDTVLLCEVRGRLLLEKGRDTLVAVGDRVWVMPHGKGRGWIERIEERHSVLSRQQPGTTVPAEDVILANPDQALVVFAVAQPEPHLRMLDRFLVIAEANELPAIICANKIDLTGEAQARSLFQPYEEIGYRVIYASAVTRAGIDELRDLLLDRITVVTGPSGVGKSSLLNAIHPDLNLRTGDLRDFLDKGRHTTRAAQLFHLPFGRRTFVADTPGIRELGLYEIDPADLGFYFVDIKPFVNDCRYPNCTHDHEPGCAVRAAVEAGKIRRERYESYLRLLHGDE</sequence>
<dbReference type="PROSITE" id="PS50936">
    <property type="entry name" value="ENGC_GTPASE"/>
    <property type="match status" value="1"/>
</dbReference>
<proteinExistence type="inferred from homology"/>
<dbReference type="PANTHER" id="PTHR32120:SF11">
    <property type="entry name" value="SMALL RIBOSOMAL SUBUNIT BIOGENESIS GTPASE RSGA 1, MITOCHONDRIAL-RELATED"/>
    <property type="match status" value="1"/>
</dbReference>
<evidence type="ECO:0000313" key="6">
    <source>
        <dbReference type="EMBL" id="TQE93378.1"/>
    </source>
</evidence>
<keyword evidence="3" id="KW-0699">rRNA-binding</keyword>
<feature type="binding site" evidence="3">
    <location>
        <position position="373"/>
    </location>
    <ligand>
        <name>Zn(2+)</name>
        <dbReference type="ChEBI" id="CHEBI:29105"/>
    </ligand>
</feature>
<dbReference type="EC" id="3.6.1.-" evidence="3"/>
<dbReference type="FunCoup" id="A0A540V9E9">
    <property type="interactions" value="294"/>
</dbReference>
<comment type="function">
    <text evidence="3">One of several proteins that assist in the late maturation steps of the functional core of the 30S ribosomal subunit. Helps release RbfA from mature subunits. May play a role in the assembly of ribosomal proteins into the subunit. Circularly permuted GTPase that catalyzes slow GTP hydrolysis, GTPase activity is stimulated by the 30S ribosomal subunit.</text>
</comment>
<dbReference type="GO" id="GO:0005525">
    <property type="term" value="F:GTP binding"/>
    <property type="evidence" value="ECO:0007669"/>
    <property type="project" value="UniProtKB-UniRule"/>
</dbReference>
<organism evidence="6 7">
    <name type="scientific">Litorilinea aerophila</name>
    <dbReference type="NCBI Taxonomy" id="1204385"/>
    <lineage>
        <taxon>Bacteria</taxon>
        <taxon>Bacillati</taxon>
        <taxon>Chloroflexota</taxon>
        <taxon>Caldilineae</taxon>
        <taxon>Caldilineales</taxon>
        <taxon>Caldilineaceae</taxon>
        <taxon>Litorilinea</taxon>
    </lineage>
</organism>
<comment type="subunit">
    <text evidence="3">Monomer. Associates with 30S ribosomal subunit, binds 16S rRNA.</text>
</comment>
<dbReference type="InterPro" id="IPR027417">
    <property type="entry name" value="P-loop_NTPase"/>
</dbReference>
<feature type="domain" description="CP-type G" evidence="5">
    <location>
        <begin position="165"/>
        <end position="336"/>
    </location>
</feature>
<dbReference type="EMBL" id="VIGC01000041">
    <property type="protein sequence ID" value="TQE93378.1"/>
    <property type="molecule type" value="Genomic_DNA"/>
</dbReference>
<keyword evidence="3" id="KW-0690">Ribosome biogenesis</keyword>
<dbReference type="CDD" id="cd01854">
    <property type="entry name" value="YjeQ_EngC"/>
    <property type="match status" value="1"/>
</dbReference>
<dbReference type="PROSITE" id="PS51721">
    <property type="entry name" value="G_CP"/>
    <property type="match status" value="1"/>
</dbReference>
<keyword evidence="2 3" id="KW-0342">GTP-binding</keyword>
<reference evidence="6 7" key="1">
    <citation type="submission" date="2019-06" db="EMBL/GenBank/DDBJ databases">
        <title>Genome sequence of Litorilinea aerophila BAA-2444.</title>
        <authorList>
            <person name="Maclea K.S."/>
            <person name="Maurais E.G."/>
            <person name="Iannazzi L.C."/>
        </authorList>
    </citation>
    <scope>NUCLEOTIDE SEQUENCE [LARGE SCALE GENOMIC DNA]</scope>
    <source>
        <strain evidence="6 7">ATCC BAA-2444</strain>
    </source>
</reference>
<evidence type="ECO:0000259" key="4">
    <source>
        <dbReference type="PROSITE" id="PS50936"/>
    </source>
</evidence>
<dbReference type="InParanoid" id="A0A540V9E9"/>
<dbReference type="HAMAP" id="MF_01820">
    <property type="entry name" value="GTPase_RsgA"/>
    <property type="match status" value="1"/>
</dbReference>
<comment type="subcellular location">
    <subcellularLocation>
        <location evidence="3">Cytoplasm</location>
    </subcellularLocation>
</comment>
<feature type="domain" description="EngC GTPase" evidence="4">
    <location>
        <begin position="185"/>
        <end position="334"/>
    </location>
</feature>
<dbReference type="InterPro" id="IPR004881">
    <property type="entry name" value="Ribosome_biogen_GTPase_RsgA"/>
</dbReference>
<dbReference type="GO" id="GO:0003924">
    <property type="term" value="F:GTPase activity"/>
    <property type="evidence" value="ECO:0007669"/>
    <property type="project" value="UniProtKB-UniRule"/>
</dbReference>
<dbReference type="SUPFAM" id="SSF52540">
    <property type="entry name" value="P-loop containing nucleoside triphosphate hydrolases"/>
    <property type="match status" value="1"/>
</dbReference>
<evidence type="ECO:0000256" key="1">
    <source>
        <dbReference type="ARBA" id="ARBA00022741"/>
    </source>
</evidence>
<protein>
    <recommendedName>
        <fullName evidence="3">Small ribosomal subunit biogenesis GTPase RsgA</fullName>
        <ecNumber evidence="3">3.6.1.-</ecNumber>
    </recommendedName>
</protein>
<keyword evidence="3" id="KW-0694">RNA-binding</keyword>
<gene>
    <name evidence="3 6" type="primary">rsgA</name>
    <name evidence="6" type="ORF">FKZ61_21565</name>
</gene>
<keyword evidence="3" id="KW-0862">Zinc</keyword>
<dbReference type="InterPro" id="IPR012340">
    <property type="entry name" value="NA-bd_OB-fold"/>
</dbReference>
<dbReference type="InterPro" id="IPR030378">
    <property type="entry name" value="G_CP_dom"/>
</dbReference>
<dbReference type="Pfam" id="PF03193">
    <property type="entry name" value="RsgA_GTPase"/>
    <property type="match status" value="1"/>
</dbReference>
<dbReference type="Gene3D" id="3.40.50.300">
    <property type="entry name" value="P-loop containing nucleotide triphosphate hydrolases"/>
    <property type="match status" value="1"/>
</dbReference>
<dbReference type="PANTHER" id="PTHR32120">
    <property type="entry name" value="SMALL RIBOSOMAL SUBUNIT BIOGENESIS GTPASE RSGA"/>
    <property type="match status" value="1"/>
</dbReference>
<comment type="cofactor">
    <cofactor evidence="3">
        <name>Zn(2+)</name>
        <dbReference type="ChEBI" id="CHEBI:29105"/>
    </cofactor>
    <text evidence="3">Binds 1 zinc ion per subunit.</text>
</comment>
<accession>A0A540V9E9</accession>
<comment type="similarity">
    <text evidence="3">Belongs to the TRAFAC class YlqF/YawG GTPase family. RsgA subfamily.</text>
</comment>
<feature type="binding site" evidence="3">
    <location>
        <begin position="225"/>
        <end position="228"/>
    </location>
    <ligand>
        <name>GTP</name>
        <dbReference type="ChEBI" id="CHEBI:37565"/>
    </ligand>
</feature>
<dbReference type="InterPro" id="IPR010914">
    <property type="entry name" value="RsgA_GTPase_dom"/>
</dbReference>
<keyword evidence="1 3" id="KW-0547">Nucleotide-binding</keyword>
<keyword evidence="3" id="KW-0378">Hydrolase</keyword>
<dbReference type="OrthoDB" id="9809485at2"/>
<keyword evidence="7" id="KW-1185">Reference proteome</keyword>
<keyword evidence="3" id="KW-0479">Metal-binding</keyword>